<dbReference type="InterPro" id="IPR004013">
    <property type="entry name" value="PHP_dom"/>
</dbReference>
<gene>
    <name evidence="2" type="ORF">GCM10008906_25680</name>
</gene>
<dbReference type="InterPro" id="IPR016195">
    <property type="entry name" value="Pol/histidinol_Pase-like"/>
</dbReference>
<dbReference type="RefSeq" id="WP_343762054.1">
    <property type="nucleotide sequence ID" value="NZ_BAAACG010000010.1"/>
</dbReference>
<reference evidence="3" key="1">
    <citation type="journal article" date="2019" name="Int. J. Syst. Evol. Microbiol.">
        <title>The Global Catalogue of Microorganisms (GCM) 10K type strain sequencing project: providing services to taxonomists for standard genome sequencing and annotation.</title>
        <authorList>
            <consortium name="The Broad Institute Genomics Platform"/>
            <consortium name="The Broad Institute Genome Sequencing Center for Infectious Disease"/>
            <person name="Wu L."/>
            <person name="Ma J."/>
        </authorList>
    </citation>
    <scope>NUCLEOTIDE SEQUENCE [LARGE SCALE GENOMIC DNA]</scope>
    <source>
        <strain evidence="3">JCM 1407</strain>
    </source>
</reference>
<sequence length="254" mass="28413">MSFKVIADYHTHTNIAKGHIPLFNIIFGAHAKGSIESNVKAGIKRGLKEIAITDHGYKHVIFGMKLNQYKKIRKEIDDYNKSSLLKKNNFKILLGVECNIITKKGDIDIKDEILDYLDIICVGYHPGSLQNPFLLRNYTEGAINAIKKYDITILNHPLEHVNPDIIEIGKVAVERNTALEINRSHRNMDIETIKKMKSMGVKFSLGSDAHKSKDVGCFGKAYDIAVEAGLTDDDIVNANGSAHSSMKLLRKQVI</sequence>
<dbReference type="InterPro" id="IPR050243">
    <property type="entry name" value="PHP_phosphatase"/>
</dbReference>
<name>A0ABP3UW54_9CLOT</name>
<organism evidence="2 3">
    <name type="scientific">Clostridium oceanicum</name>
    <dbReference type="NCBI Taxonomy" id="1543"/>
    <lineage>
        <taxon>Bacteria</taxon>
        <taxon>Bacillati</taxon>
        <taxon>Bacillota</taxon>
        <taxon>Clostridia</taxon>
        <taxon>Eubacteriales</taxon>
        <taxon>Clostridiaceae</taxon>
        <taxon>Clostridium</taxon>
    </lineage>
</organism>
<dbReference type="PANTHER" id="PTHR36928:SF1">
    <property type="entry name" value="PHOSPHATASE YCDX-RELATED"/>
    <property type="match status" value="1"/>
</dbReference>
<evidence type="ECO:0000313" key="3">
    <source>
        <dbReference type="Proteomes" id="UP001501510"/>
    </source>
</evidence>
<accession>A0ABP3UW54</accession>
<dbReference type="PANTHER" id="PTHR36928">
    <property type="entry name" value="PHOSPHATASE YCDX-RELATED"/>
    <property type="match status" value="1"/>
</dbReference>
<evidence type="ECO:0000313" key="2">
    <source>
        <dbReference type="EMBL" id="GAA0742759.1"/>
    </source>
</evidence>
<dbReference type="SMART" id="SM00481">
    <property type="entry name" value="POLIIIAc"/>
    <property type="match status" value="1"/>
</dbReference>
<feature type="domain" description="Polymerase/histidinol phosphatase N-terminal" evidence="1">
    <location>
        <begin position="7"/>
        <end position="102"/>
    </location>
</feature>
<dbReference type="Gene3D" id="3.20.20.140">
    <property type="entry name" value="Metal-dependent hydrolases"/>
    <property type="match status" value="1"/>
</dbReference>
<proteinExistence type="predicted"/>
<keyword evidence="3" id="KW-1185">Reference proteome</keyword>
<evidence type="ECO:0000259" key="1">
    <source>
        <dbReference type="SMART" id="SM00481"/>
    </source>
</evidence>
<protein>
    <submittedName>
        <fullName evidence="2">PHP domain-containing protein</fullName>
    </submittedName>
</protein>
<dbReference type="EMBL" id="BAAACG010000010">
    <property type="protein sequence ID" value="GAA0742759.1"/>
    <property type="molecule type" value="Genomic_DNA"/>
</dbReference>
<comment type="caution">
    <text evidence="2">The sequence shown here is derived from an EMBL/GenBank/DDBJ whole genome shotgun (WGS) entry which is preliminary data.</text>
</comment>
<dbReference type="Pfam" id="PF02811">
    <property type="entry name" value="PHP"/>
    <property type="match status" value="1"/>
</dbReference>
<dbReference type="Proteomes" id="UP001501510">
    <property type="component" value="Unassembled WGS sequence"/>
</dbReference>
<dbReference type="InterPro" id="IPR003141">
    <property type="entry name" value="Pol/His_phosphatase_N"/>
</dbReference>
<dbReference type="SUPFAM" id="SSF89550">
    <property type="entry name" value="PHP domain-like"/>
    <property type="match status" value="1"/>
</dbReference>